<evidence type="ECO:0000259" key="5">
    <source>
        <dbReference type="Pfam" id="PF00107"/>
    </source>
</evidence>
<feature type="domain" description="Alcohol dehydrogenase-like C-terminal" evidence="5">
    <location>
        <begin position="182"/>
        <end position="309"/>
    </location>
</feature>
<dbReference type="InterPro" id="IPR013154">
    <property type="entry name" value="ADH-like_N"/>
</dbReference>
<evidence type="ECO:0000256" key="4">
    <source>
        <dbReference type="RuleBase" id="RU361277"/>
    </source>
</evidence>
<evidence type="ECO:0000256" key="1">
    <source>
        <dbReference type="ARBA" id="ARBA00022723"/>
    </source>
</evidence>
<dbReference type="Pfam" id="PF00107">
    <property type="entry name" value="ADH_zinc_N"/>
    <property type="match status" value="1"/>
</dbReference>
<dbReference type="PROSITE" id="PS00059">
    <property type="entry name" value="ADH_ZINC"/>
    <property type="match status" value="1"/>
</dbReference>
<keyword evidence="8" id="KW-1185">Reference proteome</keyword>
<dbReference type="Proteomes" id="UP001239167">
    <property type="component" value="Unassembled WGS sequence"/>
</dbReference>
<keyword evidence="2 4" id="KW-0862">Zinc</keyword>
<feature type="domain" description="Alcohol dehydrogenase-like N-terminal" evidence="6">
    <location>
        <begin position="28"/>
        <end position="140"/>
    </location>
</feature>
<comment type="similarity">
    <text evidence="4">Belongs to the zinc-containing alcohol dehydrogenase family.</text>
</comment>
<name>A0ABT9YAE9_9FIRM</name>
<dbReference type="InterPro" id="IPR011032">
    <property type="entry name" value="GroES-like_sf"/>
</dbReference>
<keyword evidence="3" id="KW-0560">Oxidoreductase</keyword>
<dbReference type="SUPFAM" id="SSF51735">
    <property type="entry name" value="NAD(P)-binding Rossmann-fold domains"/>
    <property type="match status" value="1"/>
</dbReference>
<dbReference type="PANTHER" id="PTHR43401">
    <property type="entry name" value="L-THREONINE 3-DEHYDROGENASE"/>
    <property type="match status" value="1"/>
</dbReference>
<keyword evidence="1 4" id="KW-0479">Metal-binding</keyword>
<evidence type="ECO:0000313" key="7">
    <source>
        <dbReference type="EMBL" id="MDQ0204613.1"/>
    </source>
</evidence>
<dbReference type="EMBL" id="JAUSUE010000018">
    <property type="protein sequence ID" value="MDQ0204613.1"/>
    <property type="molecule type" value="Genomic_DNA"/>
</dbReference>
<dbReference type="InterPro" id="IPR013149">
    <property type="entry name" value="ADH-like_C"/>
</dbReference>
<dbReference type="InterPro" id="IPR036291">
    <property type="entry name" value="NAD(P)-bd_dom_sf"/>
</dbReference>
<dbReference type="InterPro" id="IPR050129">
    <property type="entry name" value="Zn_alcohol_dh"/>
</dbReference>
<protein>
    <submittedName>
        <fullName evidence="7">2-desacetyl-2-hydroxyethyl bacteriochlorophyllide A dehydrogenase</fullName>
    </submittedName>
</protein>
<reference evidence="7 8" key="1">
    <citation type="submission" date="2023-07" db="EMBL/GenBank/DDBJ databases">
        <title>Genomic Encyclopedia of Type Strains, Phase IV (KMG-IV): sequencing the most valuable type-strain genomes for metagenomic binning, comparative biology and taxonomic classification.</title>
        <authorList>
            <person name="Goeker M."/>
        </authorList>
    </citation>
    <scope>NUCLEOTIDE SEQUENCE [LARGE SCALE GENOMIC DNA]</scope>
    <source>
        <strain evidence="7 8">DSM 16980</strain>
    </source>
</reference>
<evidence type="ECO:0000256" key="3">
    <source>
        <dbReference type="ARBA" id="ARBA00023002"/>
    </source>
</evidence>
<evidence type="ECO:0000256" key="2">
    <source>
        <dbReference type="ARBA" id="ARBA00022833"/>
    </source>
</evidence>
<comment type="caution">
    <text evidence="7">The sequence shown here is derived from an EMBL/GenBank/DDBJ whole genome shotgun (WGS) entry which is preliminary data.</text>
</comment>
<comment type="cofactor">
    <cofactor evidence="4">
        <name>Zn(2+)</name>
        <dbReference type="ChEBI" id="CHEBI:29105"/>
    </cofactor>
</comment>
<sequence length="347" mass="38375">MEKMKTVVFTDVKKVHVEECAIPQVPSDKILIKVDSCAICTWEQRVYLGIKKVEFPFIGGHEMVGKIIAMGDKVNREQWHINDKAAVGVTLACHNCFSCKTGNEQNCPHFDHSKQLDGLPHRGMGGMSSHLLVDPVNLFKYDKISAQEATITEPLSCVIHSVETADIQLGEVVVVIGCGIMGLLHVLLSVRKGAAVIVSDTNEERTKLALELGAKYAINPVAENLEKRVSEITGGVKAQAVFDTTPIGEVVEEARKCLANNGRLVLYSSFYPDKPLTFSADWVHKSAVQIMGTANSNTRDFIKAVRLLSYKIIDVRPFISEVYPVERVQEAFESACRGDKFRVVIDF</sequence>
<dbReference type="Pfam" id="PF08240">
    <property type="entry name" value="ADH_N"/>
    <property type="match status" value="1"/>
</dbReference>
<evidence type="ECO:0000313" key="8">
    <source>
        <dbReference type="Proteomes" id="UP001239167"/>
    </source>
</evidence>
<accession>A0ABT9YAE9</accession>
<dbReference type="Gene3D" id="3.40.50.720">
    <property type="entry name" value="NAD(P)-binding Rossmann-like Domain"/>
    <property type="match status" value="1"/>
</dbReference>
<dbReference type="SUPFAM" id="SSF50129">
    <property type="entry name" value="GroES-like"/>
    <property type="match status" value="1"/>
</dbReference>
<proteinExistence type="inferred from homology"/>
<gene>
    <name evidence="7" type="ORF">J2S01_002345</name>
</gene>
<dbReference type="RefSeq" id="WP_307224901.1">
    <property type="nucleotide sequence ID" value="NZ_CP116940.1"/>
</dbReference>
<evidence type="ECO:0000259" key="6">
    <source>
        <dbReference type="Pfam" id="PF08240"/>
    </source>
</evidence>
<dbReference type="PANTHER" id="PTHR43401:SF2">
    <property type="entry name" value="L-THREONINE 3-DEHYDROGENASE"/>
    <property type="match status" value="1"/>
</dbReference>
<organism evidence="7 8">
    <name type="scientific">Pectinatus haikarae</name>
    <dbReference type="NCBI Taxonomy" id="349096"/>
    <lineage>
        <taxon>Bacteria</taxon>
        <taxon>Bacillati</taxon>
        <taxon>Bacillota</taxon>
        <taxon>Negativicutes</taxon>
        <taxon>Selenomonadales</taxon>
        <taxon>Selenomonadaceae</taxon>
        <taxon>Pectinatus</taxon>
    </lineage>
</organism>
<dbReference type="InterPro" id="IPR002328">
    <property type="entry name" value="ADH_Zn_CS"/>
</dbReference>
<dbReference type="Gene3D" id="3.90.180.10">
    <property type="entry name" value="Medium-chain alcohol dehydrogenases, catalytic domain"/>
    <property type="match status" value="1"/>
</dbReference>